<dbReference type="InterPro" id="IPR042203">
    <property type="entry name" value="Leu/Phe-tRNA_Trfase_C"/>
</dbReference>
<dbReference type="EMBL" id="JBDIZK010000005">
    <property type="protein sequence ID" value="MEN3747392.1"/>
    <property type="molecule type" value="Genomic_DNA"/>
</dbReference>
<dbReference type="GO" id="GO:0008914">
    <property type="term" value="F:leucyl-tRNA--protein transferase activity"/>
    <property type="evidence" value="ECO:0007669"/>
    <property type="project" value="UniProtKB-EC"/>
</dbReference>
<evidence type="ECO:0000313" key="5">
    <source>
        <dbReference type="EMBL" id="MEN3747392.1"/>
    </source>
</evidence>
<evidence type="ECO:0000256" key="4">
    <source>
        <dbReference type="HAMAP-Rule" id="MF_00688"/>
    </source>
</evidence>
<comment type="subcellular location">
    <subcellularLocation>
        <location evidence="4">Cytoplasm</location>
    </subcellularLocation>
</comment>
<keyword evidence="6" id="KW-1185">Reference proteome</keyword>
<comment type="caution">
    <text evidence="5">The sequence shown here is derived from an EMBL/GenBank/DDBJ whole genome shotgun (WGS) entry which is preliminary data.</text>
</comment>
<keyword evidence="1 4" id="KW-0963">Cytoplasm</keyword>
<sequence length="252" mass="27293">MSHRQNTPQVLDPDLILRAYAMGVFPMADDRDAASVYWVEPKLRGILPLDGFHLSKSLRKTLLSDRFRVTSDTCFEAIIRLCAESADDRPDTWISGPIETVFIELHRRGFAHSIEVWEADRLVGGLYGLALGRAFFGESMVSRARDASKVALAWLVARLRVGGFTLLDCQFITDHLASLGAVEIPRDDYVGLLGAALGEAAGVAAGAGSAEGDFSALDAFFALEDPLAPSPAETVFGPESRKVIVQLLAQTS</sequence>
<gene>
    <name evidence="4 5" type="primary">aat</name>
    <name evidence="5" type="ORF">TPR58_09445</name>
</gene>
<evidence type="ECO:0000313" key="6">
    <source>
        <dbReference type="Proteomes" id="UP001427805"/>
    </source>
</evidence>
<comment type="function">
    <text evidence="4">Functions in the N-end rule pathway of protein degradation where it conjugates Leu, Phe and, less efficiently, Met from aminoacyl-tRNAs to the N-termini of proteins containing an N-terminal arginine or lysine.</text>
</comment>
<evidence type="ECO:0000256" key="2">
    <source>
        <dbReference type="ARBA" id="ARBA00022679"/>
    </source>
</evidence>
<comment type="catalytic activity">
    <reaction evidence="4">
        <text>N-terminal L-arginyl-[protein] + L-leucyl-tRNA(Leu) = N-terminal L-leucyl-L-arginyl-[protein] + tRNA(Leu) + H(+)</text>
        <dbReference type="Rhea" id="RHEA:50416"/>
        <dbReference type="Rhea" id="RHEA-COMP:9613"/>
        <dbReference type="Rhea" id="RHEA-COMP:9622"/>
        <dbReference type="Rhea" id="RHEA-COMP:12672"/>
        <dbReference type="Rhea" id="RHEA-COMP:12673"/>
        <dbReference type="ChEBI" id="CHEBI:15378"/>
        <dbReference type="ChEBI" id="CHEBI:64719"/>
        <dbReference type="ChEBI" id="CHEBI:78442"/>
        <dbReference type="ChEBI" id="CHEBI:78494"/>
        <dbReference type="ChEBI" id="CHEBI:133044"/>
        <dbReference type="EC" id="2.3.2.6"/>
    </reaction>
</comment>
<dbReference type="Pfam" id="PF03588">
    <property type="entry name" value="Leu_Phe_trans"/>
    <property type="match status" value="1"/>
</dbReference>
<keyword evidence="3 4" id="KW-0012">Acyltransferase</keyword>
<accession>A0ABV0B730</accession>
<dbReference type="InterPro" id="IPR016181">
    <property type="entry name" value="Acyl_CoA_acyltransferase"/>
</dbReference>
<name>A0ABV0B730_9SPHN</name>
<comment type="similarity">
    <text evidence="4">Belongs to the L/F-transferase family.</text>
</comment>
<dbReference type="PANTHER" id="PTHR30098">
    <property type="entry name" value="LEUCYL/PHENYLALANYL-TRNA--PROTEIN TRANSFERASE"/>
    <property type="match status" value="1"/>
</dbReference>
<dbReference type="RefSeq" id="WP_346246393.1">
    <property type="nucleotide sequence ID" value="NZ_JBDIZK010000005.1"/>
</dbReference>
<keyword evidence="2 4" id="KW-0808">Transferase</keyword>
<dbReference type="HAMAP" id="MF_00688">
    <property type="entry name" value="Leu_Phe_trans"/>
    <property type="match status" value="1"/>
</dbReference>
<evidence type="ECO:0000256" key="1">
    <source>
        <dbReference type="ARBA" id="ARBA00022490"/>
    </source>
</evidence>
<dbReference type="InterPro" id="IPR004616">
    <property type="entry name" value="Leu/Phe-tRNA_Trfase"/>
</dbReference>
<comment type="catalytic activity">
    <reaction evidence="4">
        <text>N-terminal L-lysyl-[protein] + L-leucyl-tRNA(Leu) = N-terminal L-leucyl-L-lysyl-[protein] + tRNA(Leu) + H(+)</text>
        <dbReference type="Rhea" id="RHEA:12340"/>
        <dbReference type="Rhea" id="RHEA-COMP:9613"/>
        <dbReference type="Rhea" id="RHEA-COMP:9622"/>
        <dbReference type="Rhea" id="RHEA-COMP:12670"/>
        <dbReference type="Rhea" id="RHEA-COMP:12671"/>
        <dbReference type="ChEBI" id="CHEBI:15378"/>
        <dbReference type="ChEBI" id="CHEBI:65249"/>
        <dbReference type="ChEBI" id="CHEBI:78442"/>
        <dbReference type="ChEBI" id="CHEBI:78494"/>
        <dbReference type="ChEBI" id="CHEBI:133043"/>
        <dbReference type="EC" id="2.3.2.6"/>
    </reaction>
</comment>
<organism evidence="5 6">
    <name type="scientific">Sphingomonas rustica</name>
    <dbReference type="NCBI Taxonomy" id="3103142"/>
    <lineage>
        <taxon>Bacteria</taxon>
        <taxon>Pseudomonadati</taxon>
        <taxon>Pseudomonadota</taxon>
        <taxon>Alphaproteobacteria</taxon>
        <taxon>Sphingomonadales</taxon>
        <taxon>Sphingomonadaceae</taxon>
        <taxon>Sphingomonas</taxon>
    </lineage>
</organism>
<dbReference type="Gene3D" id="3.40.630.70">
    <property type="entry name" value="Leucyl/phenylalanyl-tRNA-protein transferase, C-terminal domain"/>
    <property type="match status" value="1"/>
</dbReference>
<evidence type="ECO:0000256" key="3">
    <source>
        <dbReference type="ARBA" id="ARBA00023315"/>
    </source>
</evidence>
<dbReference type="EC" id="2.3.2.6" evidence="4"/>
<comment type="catalytic activity">
    <reaction evidence="4">
        <text>L-phenylalanyl-tRNA(Phe) + an N-terminal L-alpha-aminoacyl-[protein] = an N-terminal L-phenylalanyl-L-alpha-aminoacyl-[protein] + tRNA(Phe)</text>
        <dbReference type="Rhea" id="RHEA:43632"/>
        <dbReference type="Rhea" id="RHEA-COMP:9668"/>
        <dbReference type="Rhea" id="RHEA-COMP:9699"/>
        <dbReference type="Rhea" id="RHEA-COMP:10636"/>
        <dbReference type="Rhea" id="RHEA-COMP:10637"/>
        <dbReference type="ChEBI" id="CHEBI:78442"/>
        <dbReference type="ChEBI" id="CHEBI:78531"/>
        <dbReference type="ChEBI" id="CHEBI:78597"/>
        <dbReference type="ChEBI" id="CHEBI:83561"/>
        <dbReference type="EC" id="2.3.2.6"/>
    </reaction>
</comment>
<reference evidence="5 6" key="1">
    <citation type="submission" date="2024-05" db="EMBL/GenBank/DDBJ databases">
        <title>Sphingomonas sp. HF-S3 16S ribosomal RNA gene Genome sequencing and assembly.</title>
        <authorList>
            <person name="Lee H."/>
        </authorList>
    </citation>
    <scope>NUCLEOTIDE SEQUENCE [LARGE SCALE GENOMIC DNA]</scope>
    <source>
        <strain evidence="5 6">HF-S3</strain>
    </source>
</reference>
<proteinExistence type="inferred from homology"/>
<protein>
    <recommendedName>
        <fullName evidence="4">Leucyl/phenylalanyl-tRNA--protein transferase</fullName>
        <ecNumber evidence="4">2.3.2.6</ecNumber>
    </recommendedName>
    <alternativeName>
        <fullName evidence="4">L/F-transferase</fullName>
    </alternativeName>
    <alternativeName>
        <fullName evidence="4">Leucyltransferase</fullName>
    </alternativeName>
    <alternativeName>
        <fullName evidence="4">Phenyalanyltransferase</fullName>
    </alternativeName>
</protein>
<dbReference type="SUPFAM" id="SSF55729">
    <property type="entry name" value="Acyl-CoA N-acyltransferases (Nat)"/>
    <property type="match status" value="1"/>
</dbReference>
<dbReference type="PANTHER" id="PTHR30098:SF2">
    <property type="entry name" value="LEUCYL_PHENYLALANYL-TRNA--PROTEIN TRANSFERASE"/>
    <property type="match status" value="1"/>
</dbReference>
<dbReference type="Proteomes" id="UP001427805">
    <property type="component" value="Unassembled WGS sequence"/>
</dbReference>
<dbReference type="NCBIfam" id="TIGR00667">
    <property type="entry name" value="aat"/>
    <property type="match status" value="1"/>
</dbReference>